<name>A0AAW4YY99_9GAMM</name>
<dbReference type="Proteomes" id="UP001320178">
    <property type="component" value="Unassembled WGS sequence"/>
</dbReference>
<proteinExistence type="predicted"/>
<evidence type="ECO:0000256" key="1">
    <source>
        <dbReference type="SAM" id="Phobius"/>
    </source>
</evidence>
<evidence type="ECO:0000313" key="2">
    <source>
        <dbReference type="EMBL" id="MCE8053693.1"/>
    </source>
</evidence>
<comment type="caution">
    <text evidence="2">The sequence shown here is derived from an EMBL/GenBank/DDBJ whole genome shotgun (WGS) entry which is preliminary data.</text>
</comment>
<dbReference type="AlphaFoldDB" id="A0AAW4YY99"/>
<keyword evidence="1" id="KW-1133">Transmembrane helix</keyword>
<feature type="transmembrane region" description="Helical" evidence="1">
    <location>
        <begin position="7"/>
        <end position="27"/>
    </location>
</feature>
<organism evidence="2 3">
    <name type="scientific">Billgrantia desiderata</name>
    <dbReference type="NCBI Taxonomy" id="52021"/>
    <lineage>
        <taxon>Bacteria</taxon>
        <taxon>Pseudomonadati</taxon>
        <taxon>Pseudomonadota</taxon>
        <taxon>Gammaproteobacteria</taxon>
        <taxon>Oceanospirillales</taxon>
        <taxon>Halomonadaceae</taxon>
        <taxon>Billgrantia</taxon>
    </lineage>
</organism>
<keyword evidence="1" id="KW-0472">Membrane</keyword>
<evidence type="ECO:0008006" key="4">
    <source>
        <dbReference type="Google" id="ProtNLM"/>
    </source>
</evidence>
<protein>
    <recommendedName>
        <fullName evidence="4">Type 4 fimbrial biogenesis protein PilX N-terminal domain-containing protein</fullName>
    </recommendedName>
</protein>
<keyword evidence="1" id="KW-0812">Transmembrane</keyword>
<dbReference type="RefSeq" id="WP_234240834.1">
    <property type="nucleotide sequence ID" value="NZ_JABFTS010000013.1"/>
</dbReference>
<evidence type="ECO:0000313" key="3">
    <source>
        <dbReference type="Proteomes" id="UP001320178"/>
    </source>
</evidence>
<accession>A0AAW4YY99</accession>
<sequence length="387" mass="41072">MHQQHGAALIIVLSLLSITLMLGLSGYQSALVNERLAGNHRAASLAQMGAEEAVSYAWGEGGEHLTVGDFVTIAALEAVTAQGWVSFYPGSRAGPCRGNLRCPFRYVRVGGQYFIVAMGAIREGDHTVASSMPVVARVEFREIPDPAFTRGLLSAGYITVTGNSELTPARRADGSIDPNVVHANSIVSISVPEAQRAYITSGADRMVEVPLPGERPPNESLADCTRGDPPPHCYKRYEPAIFDEYRNRPGVVRSCNVNLNALASGTTVFCEGNLSVGSGSVEGRQITLVATGSVSMSGSTTTSPPERAEIGLFVVAGGNIEFSGRTDNYGVFWAGGHVRQSGTSRLYGSIVAGSFIQSSGGIVFTSINNVTNRDAYIEAEPRIVAWQ</sequence>
<reference evidence="2" key="1">
    <citation type="submission" date="2020-05" db="EMBL/GenBank/DDBJ databases">
        <authorList>
            <person name="Wang L."/>
            <person name="Shao Z."/>
        </authorList>
    </citation>
    <scope>NUCLEOTIDE SEQUENCE</scope>
    <source>
        <strain evidence="2">MCCC 1A05776</strain>
    </source>
</reference>
<reference evidence="2" key="2">
    <citation type="journal article" date="2021" name="Front. Microbiol.">
        <title>Aerobic Denitrification and Heterotrophic Sulfur Oxidation in the Genus Halomonas Revealed by Six Novel Species Characterizations and Genome-Based Analysis.</title>
        <authorList>
            <person name="Wang L."/>
            <person name="Shao Z."/>
        </authorList>
    </citation>
    <scope>NUCLEOTIDE SEQUENCE</scope>
    <source>
        <strain evidence="2">MCCC 1A05776</strain>
    </source>
</reference>
<dbReference type="EMBL" id="JABFTS010000013">
    <property type="protein sequence ID" value="MCE8053693.1"/>
    <property type="molecule type" value="Genomic_DNA"/>
</dbReference>
<gene>
    <name evidence="2" type="ORF">HOP61_20580</name>
</gene>